<evidence type="ECO:0000313" key="8">
    <source>
        <dbReference type="Proteomes" id="UP000034324"/>
    </source>
</evidence>
<comment type="similarity">
    <text evidence="2">Belongs to the DMRL synthase family.</text>
</comment>
<evidence type="ECO:0000256" key="5">
    <source>
        <dbReference type="ARBA" id="ARBA00022679"/>
    </source>
</evidence>
<dbReference type="EMBL" id="LBVC01000008">
    <property type="protein sequence ID" value="KKQ78915.1"/>
    <property type="molecule type" value="Genomic_DNA"/>
</dbReference>
<gene>
    <name evidence="7" type="ORF">US99_C0008G0004</name>
</gene>
<dbReference type="InterPro" id="IPR002180">
    <property type="entry name" value="LS/RS"/>
</dbReference>
<comment type="caution">
    <text evidence="7">The sequence shown here is derived from an EMBL/GenBank/DDBJ whole genome shotgun (WGS) entry which is preliminary data.</text>
</comment>
<dbReference type="PATRIC" id="fig|1618432.3.peg.127"/>
<dbReference type="UniPathway" id="UPA00275">
    <property type="reaction ID" value="UER00404"/>
</dbReference>
<evidence type="ECO:0000256" key="2">
    <source>
        <dbReference type="ARBA" id="ARBA00007424"/>
    </source>
</evidence>
<organism evidence="7 8">
    <name type="scientific">Candidatus Daviesbacteria bacterium GW2011_GWF2_38_6</name>
    <dbReference type="NCBI Taxonomy" id="1618432"/>
    <lineage>
        <taxon>Bacteria</taxon>
        <taxon>Candidatus Daviesiibacteriota</taxon>
    </lineage>
</organism>
<comment type="pathway">
    <text evidence="1">Cofactor biosynthesis; riboflavin biosynthesis; riboflavin from 2-hydroxy-3-oxobutyl phosphate and 5-amino-6-(D-ribitylamino)uracil: step 1/2.</text>
</comment>
<evidence type="ECO:0000313" key="7">
    <source>
        <dbReference type="EMBL" id="KKQ78915.1"/>
    </source>
</evidence>
<evidence type="ECO:0000256" key="4">
    <source>
        <dbReference type="ARBA" id="ARBA00022619"/>
    </source>
</evidence>
<dbReference type="Proteomes" id="UP000034324">
    <property type="component" value="Unassembled WGS sequence"/>
</dbReference>
<accession>A0A0G0KTQ3</accession>
<comment type="catalytic activity">
    <reaction evidence="6">
        <text>(2S)-2-hydroxy-3-oxobutyl phosphate + 5-amino-6-(D-ribitylamino)uracil = 6,7-dimethyl-8-(1-D-ribityl)lumazine + phosphate + 2 H2O + H(+)</text>
        <dbReference type="Rhea" id="RHEA:26152"/>
        <dbReference type="ChEBI" id="CHEBI:15377"/>
        <dbReference type="ChEBI" id="CHEBI:15378"/>
        <dbReference type="ChEBI" id="CHEBI:15934"/>
        <dbReference type="ChEBI" id="CHEBI:43474"/>
        <dbReference type="ChEBI" id="CHEBI:58201"/>
        <dbReference type="ChEBI" id="CHEBI:58830"/>
        <dbReference type="EC" id="2.5.1.78"/>
    </reaction>
</comment>
<dbReference type="EC" id="2.5.1.78" evidence="3"/>
<reference evidence="7 8" key="1">
    <citation type="journal article" date="2015" name="Nature">
        <title>rRNA introns, odd ribosomes, and small enigmatic genomes across a large radiation of phyla.</title>
        <authorList>
            <person name="Brown C.T."/>
            <person name="Hug L.A."/>
            <person name="Thomas B.C."/>
            <person name="Sharon I."/>
            <person name="Castelle C.J."/>
            <person name="Singh A."/>
            <person name="Wilkins M.J."/>
            <person name="Williams K.H."/>
            <person name="Banfield J.F."/>
        </authorList>
    </citation>
    <scope>NUCLEOTIDE SEQUENCE [LARGE SCALE GENOMIC DNA]</scope>
</reference>
<evidence type="ECO:0000256" key="1">
    <source>
        <dbReference type="ARBA" id="ARBA00004917"/>
    </source>
</evidence>
<dbReference type="PANTHER" id="PTHR21058">
    <property type="entry name" value="6,7-DIMETHYL-8-RIBITYLLUMAZINE SYNTHASE DMRL SYNTHASE LUMAZINE SYNTHASE"/>
    <property type="match status" value="1"/>
</dbReference>
<dbReference type="PANTHER" id="PTHR21058:SF0">
    <property type="entry name" value="6,7-DIMETHYL-8-RIBITYLLUMAZINE SYNTHASE"/>
    <property type="match status" value="1"/>
</dbReference>
<protein>
    <recommendedName>
        <fullName evidence="3">6,7-dimethyl-8-ribityllumazine synthase</fullName>
        <ecNumber evidence="3">2.5.1.78</ecNumber>
    </recommendedName>
</protein>
<sequence length="134" mass="14595">MLKNIAIVATSFHEKSMKLMVDDAKKTALEENLHVTAEVWVPGCYEVPLALKRLFISKSIDGAVILGIIEKGETKHGLIMGQVVHDAIVRLELETGKPVGLGILGPEILLKQVPSRAKLYAKKSVLALKAMLTI</sequence>
<name>A0A0G0KTQ3_9BACT</name>
<dbReference type="AlphaFoldDB" id="A0A0G0KTQ3"/>
<dbReference type="Gene3D" id="3.40.50.960">
    <property type="entry name" value="Lumazine/riboflavin synthase"/>
    <property type="match status" value="1"/>
</dbReference>
<evidence type="ECO:0000256" key="3">
    <source>
        <dbReference type="ARBA" id="ARBA00012664"/>
    </source>
</evidence>
<dbReference type="GO" id="GO:0009349">
    <property type="term" value="C:riboflavin synthase complex"/>
    <property type="evidence" value="ECO:0007669"/>
    <property type="project" value="InterPro"/>
</dbReference>
<keyword evidence="4" id="KW-0686">Riboflavin biosynthesis</keyword>
<proteinExistence type="inferred from homology"/>
<evidence type="ECO:0000256" key="6">
    <source>
        <dbReference type="ARBA" id="ARBA00048785"/>
    </source>
</evidence>
<dbReference type="Pfam" id="PF00885">
    <property type="entry name" value="DMRL_synthase"/>
    <property type="match status" value="1"/>
</dbReference>
<keyword evidence="5" id="KW-0808">Transferase</keyword>
<dbReference type="SUPFAM" id="SSF52121">
    <property type="entry name" value="Lumazine synthase"/>
    <property type="match status" value="1"/>
</dbReference>
<dbReference type="GO" id="GO:0000906">
    <property type="term" value="F:6,7-dimethyl-8-ribityllumazine synthase activity"/>
    <property type="evidence" value="ECO:0007669"/>
    <property type="project" value="UniProtKB-EC"/>
</dbReference>
<dbReference type="GO" id="GO:0009231">
    <property type="term" value="P:riboflavin biosynthetic process"/>
    <property type="evidence" value="ECO:0007669"/>
    <property type="project" value="UniProtKB-UniPathway"/>
</dbReference>
<dbReference type="InterPro" id="IPR036467">
    <property type="entry name" value="LS/RS_sf"/>
</dbReference>
<dbReference type="InterPro" id="IPR034964">
    <property type="entry name" value="LS"/>
</dbReference>